<evidence type="ECO:0000313" key="2">
    <source>
        <dbReference type="EMBL" id="GGG66784.1"/>
    </source>
</evidence>
<feature type="transmembrane region" description="Helical" evidence="1">
    <location>
        <begin position="47"/>
        <end position="67"/>
    </location>
</feature>
<gene>
    <name evidence="2" type="ORF">GCM10010918_21600</name>
</gene>
<dbReference type="Proteomes" id="UP000600247">
    <property type="component" value="Unassembled WGS sequence"/>
</dbReference>
<dbReference type="AlphaFoldDB" id="A0A917H3X5"/>
<evidence type="ECO:0000256" key="1">
    <source>
        <dbReference type="SAM" id="Phobius"/>
    </source>
</evidence>
<reference evidence="2 3" key="1">
    <citation type="journal article" date="2014" name="Int. J. Syst. Evol. Microbiol.">
        <title>Complete genome sequence of Corynebacterium casei LMG S-19264T (=DSM 44701T), isolated from a smear-ripened cheese.</title>
        <authorList>
            <consortium name="US DOE Joint Genome Institute (JGI-PGF)"/>
            <person name="Walter F."/>
            <person name="Albersmeier A."/>
            <person name="Kalinowski J."/>
            <person name="Ruckert C."/>
        </authorList>
    </citation>
    <scope>NUCLEOTIDE SEQUENCE [LARGE SCALE GENOMIC DNA]</scope>
    <source>
        <strain evidence="2 3">CGMCC 1.15286</strain>
    </source>
</reference>
<sequence length="118" mass="12944">MLPIILVAIVAIEHLYILYLEMFRWTAPRTLRTFGLTAEQAEMSKSLAANQGLYNGFLAAGLIWGLLYPNADIGRHIEIFFLACVLVAALFGGLTAKKSILLVQGLPALIALVCVLWL</sequence>
<feature type="transmembrane region" description="Helical" evidence="1">
    <location>
        <begin position="6"/>
        <end position="26"/>
    </location>
</feature>
<keyword evidence="1" id="KW-0812">Transmembrane</keyword>
<dbReference type="PANTHER" id="PTHR38446:SF1">
    <property type="entry name" value="BLL0914 PROTEIN"/>
    <property type="match status" value="1"/>
</dbReference>
<keyword evidence="1" id="KW-0472">Membrane</keyword>
<evidence type="ECO:0000313" key="3">
    <source>
        <dbReference type="Proteomes" id="UP000600247"/>
    </source>
</evidence>
<accession>A0A917H3X5</accession>
<dbReference type="Pfam" id="PF06993">
    <property type="entry name" value="DUF1304"/>
    <property type="match status" value="1"/>
</dbReference>
<keyword evidence="1" id="KW-1133">Transmembrane helix</keyword>
<feature type="transmembrane region" description="Helical" evidence="1">
    <location>
        <begin position="99"/>
        <end position="117"/>
    </location>
</feature>
<dbReference type="EMBL" id="BMHY01000003">
    <property type="protein sequence ID" value="GGG66784.1"/>
    <property type="molecule type" value="Genomic_DNA"/>
</dbReference>
<dbReference type="PANTHER" id="PTHR38446">
    <property type="entry name" value="BLL0914 PROTEIN"/>
    <property type="match status" value="1"/>
</dbReference>
<feature type="transmembrane region" description="Helical" evidence="1">
    <location>
        <begin position="73"/>
        <end position="92"/>
    </location>
</feature>
<dbReference type="InterPro" id="IPR009732">
    <property type="entry name" value="DUF1304"/>
</dbReference>
<evidence type="ECO:0008006" key="4">
    <source>
        <dbReference type="Google" id="ProtNLM"/>
    </source>
</evidence>
<comment type="caution">
    <text evidence="2">The sequence shown here is derived from an EMBL/GenBank/DDBJ whole genome shotgun (WGS) entry which is preliminary data.</text>
</comment>
<keyword evidence="3" id="KW-1185">Reference proteome</keyword>
<organism evidence="2 3">
    <name type="scientific">Paenibacillus radicis</name>
    <name type="common">ex Gao et al. 2016</name>
    <dbReference type="NCBI Taxonomy" id="1737354"/>
    <lineage>
        <taxon>Bacteria</taxon>
        <taxon>Bacillati</taxon>
        <taxon>Bacillota</taxon>
        <taxon>Bacilli</taxon>
        <taxon>Bacillales</taxon>
        <taxon>Paenibacillaceae</taxon>
        <taxon>Paenibacillus</taxon>
    </lineage>
</organism>
<proteinExistence type="predicted"/>
<protein>
    <recommendedName>
        <fullName evidence="4">DUF1304 domain-containing protein</fullName>
    </recommendedName>
</protein>
<name>A0A917H3X5_9BACL</name>